<dbReference type="GO" id="GO:0005759">
    <property type="term" value="C:mitochondrial matrix"/>
    <property type="evidence" value="ECO:0007669"/>
    <property type="project" value="TreeGrafter"/>
</dbReference>
<feature type="region of interest" description="Disordered" evidence="9">
    <location>
        <begin position="466"/>
        <end position="487"/>
    </location>
</feature>
<dbReference type="GO" id="GO:0031297">
    <property type="term" value="P:replication fork processing"/>
    <property type="evidence" value="ECO:0007669"/>
    <property type="project" value="TreeGrafter"/>
</dbReference>
<proteinExistence type="inferred from homology"/>
<keyword evidence="4" id="KW-0808">Transferase</keyword>
<dbReference type="PANTHER" id="PTHR31399">
    <property type="entry name" value="DNA-DIRECTED PRIMASE / POLYMERASE PROTEIN"/>
    <property type="match status" value="1"/>
</dbReference>
<feature type="non-terminal residue" evidence="10">
    <location>
        <position position="548"/>
    </location>
</feature>
<dbReference type="GO" id="GO:0005634">
    <property type="term" value="C:nucleus"/>
    <property type="evidence" value="ECO:0007669"/>
    <property type="project" value="TreeGrafter"/>
</dbReference>
<keyword evidence="3" id="KW-0240">DNA-directed RNA polymerase</keyword>
<dbReference type="Pfam" id="PF03121">
    <property type="entry name" value="Herpes_UL52"/>
    <property type="match status" value="1"/>
</dbReference>
<comment type="catalytic activity">
    <reaction evidence="8">
        <text>DNA(n) + a 2'-deoxyribonucleoside 5'-triphosphate = DNA(n+1) + diphosphate</text>
        <dbReference type="Rhea" id="RHEA:22508"/>
        <dbReference type="Rhea" id="RHEA-COMP:17339"/>
        <dbReference type="Rhea" id="RHEA-COMP:17340"/>
        <dbReference type="ChEBI" id="CHEBI:33019"/>
        <dbReference type="ChEBI" id="CHEBI:61560"/>
        <dbReference type="ChEBI" id="CHEBI:173112"/>
        <dbReference type="EC" id="2.7.7.7"/>
    </reaction>
    <physiologicalReaction direction="left-to-right" evidence="8">
        <dbReference type="Rhea" id="RHEA:22509"/>
    </physiologicalReaction>
</comment>
<feature type="non-terminal residue" evidence="10">
    <location>
        <position position="1"/>
    </location>
</feature>
<keyword evidence="3" id="KW-0804">Transcription</keyword>
<keyword evidence="4" id="KW-0548">Nucleotidyltransferase</keyword>
<keyword evidence="4" id="KW-0239">DNA-directed DNA polymerase</keyword>
<evidence type="ECO:0000256" key="2">
    <source>
        <dbReference type="ARBA" id="ARBA00012417"/>
    </source>
</evidence>
<dbReference type="GO" id="GO:0000428">
    <property type="term" value="C:DNA-directed RNA polymerase complex"/>
    <property type="evidence" value="ECO:0007669"/>
    <property type="project" value="UniProtKB-KW"/>
</dbReference>
<dbReference type="GO" id="GO:0003682">
    <property type="term" value="F:chromatin binding"/>
    <property type="evidence" value="ECO:0007669"/>
    <property type="project" value="TreeGrafter"/>
</dbReference>
<dbReference type="EC" id="2.7.7.7" evidence="2"/>
<dbReference type="CDD" id="cd22256">
    <property type="entry name" value="PrimPol_RBD"/>
    <property type="match status" value="1"/>
</dbReference>
<feature type="compositionally biased region" description="Low complexity" evidence="9">
    <location>
        <begin position="477"/>
        <end position="487"/>
    </location>
</feature>
<dbReference type="GO" id="GO:0003887">
    <property type="term" value="F:DNA-directed DNA polymerase activity"/>
    <property type="evidence" value="ECO:0007669"/>
    <property type="project" value="UniProtKB-KW"/>
</dbReference>
<dbReference type="InterPro" id="IPR044917">
    <property type="entry name" value="PRIMPOL"/>
</dbReference>
<dbReference type="GO" id="GO:0042276">
    <property type="term" value="P:error-prone translesion synthesis"/>
    <property type="evidence" value="ECO:0007669"/>
    <property type="project" value="InterPro"/>
</dbReference>
<evidence type="ECO:0000256" key="6">
    <source>
        <dbReference type="ARBA" id="ARBA00044677"/>
    </source>
</evidence>
<dbReference type="AlphaFoldDB" id="A0A7K5CJ26"/>
<evidence type="ECO:0000256" key="3">
    <source>
        <dbReference type="ARBA" id="ARBA00022478"/>
    </source>
</evidence>
<reference evidence="10 11" key="1">
    <citation type="submission" date="2019-09" db="EMBL/GenBank/DDBJ databases">
        <title>Bird 10,000 Genomes (B10K) Project - Family phase.</title>
        <authorList>
            <person name="Zhang G."/>
        </authorList>
    </citation>
    <scope>NUCLEOTIDE SEQUENCE [LARGE SCALE GENOMIC DNA]</scope>
    <source>
        <strain evidence="10">B10K-DU-001-75</strain>
        <tissue evidence="10">Muscle</tissue>
    </source>
</reference>
<dbReference type="Proteomes" id="UP000532252">
    <property type="component" value="Unassembled WGS sequence"/>
</dbReference>
<evidence type="ECO:0000256" key="4">
    <source>
        <dbReference type="ARBA" id="ARBA00022932"/>
    </source>
</evidence>
<evidence type="ECO:0000256" key="8">
    <source>
        <dbReference type="ARBA" id="ARBA00047303"/>
    </source>
</evidence>
<organism evidence="10 11">
    <name type="scientific">Motacilla alba</name>
    <name type="common">White wagtail</name>
    <name type="synonym">Pied wagtail</name>
    <dbReference type="NCBI Taxonomy" id="45807"/>
    <lineage>
        <taxon>Eukaryota</taxon>
        <taxon>Metazoa</taxon>
        <taxon>Chordata</taxon>
        <taxon>Craniata</taxon>
        <taxon>Vertebrata</taxon>
        <taxon>Euteleostomi</taxon>
        <taxon>Archelosauria</taxon>
        <taxon>Archosauria</taxon>
        <taxon>Dinosauria</taxon>
        <taxon>Saurischia</taxon>
        <taxon>Theropoda</taxon>
        <taxon>Coelurosauria</taxon>
        <taxon>Aves</taxon>
        <taxon>Neognathae</taxon>
        <taxon>Neoaves</taxon>
        <taxon>Telluraves</taxon>
        <taxon>Australaves</taxon>
        <taxon>Passeriformes</taxon>
        <taxon>Passeroidea</taxon>
        <taxon>Motacillidae</taxon>
        <taxon>Motacilla</taxon>
    </lineage>
</organism>
<evidence type="ECO:0000256" key="1">
    <source>
        <dbReference type="ARBA" id="ARBA00009762"/>
    </source>
</evidence>
<comment type="catalytic activity">
    <reaction evidence="6">
        <text>ssDNA + n NTP = ssDNA/pppN(pN)n-1 hybrid + (n-1) diphosphate.</text>
        <dbReference type="EC" id="2.7.7.102"/>
    </reaction>
</comment>
<dbReference type="GO" id="GO:0006264">
    <property type="term" value="P:mitochondrial DNA replication"/>
    <property type="evidence" value="ECO:0007669"/>
    <property type="project" value="TreeGrafter"/>
</dbReference>
<evidence type="ECO:0000313" key="10">
    <source>
        <dbReference type="EMBL" id="NWS08222.1"/>
    </source>
</evidence>
<evidence type="ECO:0000256" key="7">
    <source>
        <dbReference type="ARBA" id="ARBA00044768"/>
    </source>
</evidence>
<name>A0A7K5CJ26_MOTAL</name>
<evidence type="ECO:0000313" key="11">
    <source>
        <dbReference type="Proteomes" id="UP000532252"/>
    </source>
</evidence>
<dbReference type="EMBL" id="VXBE01011601">
    <property type="protein sequence ID" value="NWS08222.1"/>
    <property type="molecule type" value="Genomic_DNA"/>
</dbReference>
<evidence type="ECO:0000256" key="5">
    <source>
        <dbReference type="ARBA" id="ARBA00026139"/>
    </source>
</evidence>
<keyword evidence="11" id="KW-1185">Reference proteome</keyword>
<dbReference type="PANTHER" id="PTHR31399:SF0">
    <property type="entry name" value="DNA-DIRECTED PRIMASE_POLYMERASE PROTEIN"/>
    <property type="match status" value="1"/>
</dbReference>
<comment type="similarity">
    <text evidence="1">Belongs to the eukaryotic-type primase small subunit family.</text>
</comment>
<gene>
    <name evidence="10" type="primary">Primpol</name>
    <name evidence="10" type="ORF">MOTALB_R02236</name>
</gene>
<comment type="caution">
    <text evidence="10">The sequence shown here is derived from an EMBL/GenBank/DDBJ whole genome shotgun (WGS) entry which is preliminary data.</text>
</comment>
<sequence>IKRKWQERLKKVEELASYYERNPLPTVYRPRLSKPSMPSSVWKIFSRQAEAFNYVKTCEEDVHVFALEKNSQSGQRFYLVTTYEELWFYYTQGYKTSLMHCYEVIPEKDACKLYFDLEFYKPANPDADGKSMVMKLIELVSQKLKEFYDVNCSSKDVLNLDSSTDEKFSRHLIFLPQKTVFKDNTHIGNFVRTILQPAIRLMESGAAVIPTEEAGNVFQCSAGAGFDGSLTNLTAVEDDSKDRPAIAHETKDMEMPHQGENLDFSFLIVNDKEGNKQLFVDLGKYKFYTKNRNFRMYKSSKAGKNVILKIAEDNKFIPSCEKGVSLEEAYFLSSLICNCVFVAFGLTDPMEGYQGSPYPEIDNFVRALVNKDGLQGGIRQWSYFSLKELLIYDISGYRWCENIGRAHKSNNIMILVDLKNEVWYQKCHDPVCREQNFKSQSFPLPPGICLPSLFKEEGESTLMDERGHTEGKVNPHSNVSDSSRSSVSAENSWSQDFLLSDSEWENTNDDACFLEAAEDVELAEAADDSLNYAMEEIPDEVLLEALRK</sequence>
<evidence type="ECO:0000256" key="9">
    <source>
        <dbReference type="SAM" id="MobiDB-lite"/>
    </source>
</evidence>
<dbReference type="EC" id="2.7.7.102" evidence="7"/>
<protein>
    <recommendedName>
        <fullName evidence="5">DNA-directed primase/polymerase protein</fullName>
        <ecNumber evidence="7">2.7.7.102</ecNumber>
        <ecNumber evidence="2">2.7.7.7</ecNumber>
    </recommendedName>
</protein>
<accession>A0A7K5CJ26</accession>
<dbReference type="GO" id="GO:0009411">
    <property type="term" value="P:response to UV"/>
    <property type="evidence" value="ECO:0007669"/>
    <property type="project" value="TreeGrafter"/>
</dbReference>